<gene>
    <name evidence="2" type="ORF">ACFQ4H_29540</name>
</gene>
<organism evidence="2 3">
    <name type="scientific">Micromonospora sonneratiae</name>
    <dbReference type="NCBI Taxonomy" id="1184706"/>
    <lineage>
        <taxon>Bacteria</taxon>
        <taxon>Bacillati</taxon>
        <taxon>Actinomycetota</taxon>
        <taxon>Actinomycetes</taxon>
        <taxon>Micromonosporales</taxon>
        <taxon>Micromonosporaceae</taxon>
        <taxon>Micromonospora</taxon>
    </lineage>
</organism>
<dbReference type="Proteomes" id="UP001597260">
    <property type="component" value="Unassembled WGS sequence"/>
</dbReference>
<evidence type="ECO:0000313" key="2">
    <source>
        <dbReference type="EMBL" id="MFD1325236.1"/>
    </source>
</evidence>
<proteinExistence type="predicted"/>
<feature type="compositionally biased region" description="Polar residues" evidence="1">
    <location>
        <begin position="11"/>
        <end position="24"/>
    </location>
</feature>
<protein>
    <submittedName>
        <fullName evidence="2">Uncharacterized protein</fullName>
    </submittedName>
</protein>
<evidence type="ECO:0000313" key="3">
    <source>
        <dbReference type="Proteomes" id="UP001597260"/>
    </source>
</evidence>
<accession>A0ABW3YNU2</accession>
<keyword evidence="3" id="KW-1185">Reference proteome</keyword>
<sequence>MQIAVRETGEELNTTTGRPPQQRQRTGEGLRFRLAFGLDPVRAGIDFDALRIDEFPGKKIRNGELVDAQVRVARPFPQQRRYHLRGGQDALVEAIAGHRSAARQIVVRDLLQQQLAAAWQQDGSACHPNQVTTGEIGRRKTQRGMVAGPLAPEPVRRTDLDDVLLGPLRRRRSRDLHYCGEHRPGVTRRRPGRLG</sequence>
<reference evidence="3" key="1">
    <citation type="journal article" date="2019" name="Int. J. Syst. Evol. Microbiol.">
        <title>The Global Catalogue of Microorganisms (GCM) 10K type strain sequencing project: providing services to taxonomists for standard genome sequencing and annotation.</title>
        <authorList>
            <consortium name="The Broad Institute Genomics Platform"/>
            <consortium name="The Broad Institute Genome Sequencing Center for Infectious Disease"/>
            <person name="Wu L."/>
            <person name="Ma J."/>
        </authorList>
    </citation>
    <scope>NUCLEOTIDE SEQUENCE [LARGE SCALE GENOMIC DNA]</scope>
    <source>
        <strain evidence="3">JCM 31037</strain>
    </source>
</reference>
<dbReference type="EMBL" id="JBHTMP010000071">
    <property type="protein sequence ID" value="MFD1325236.1"/>
    <property type="molecule type" value="Genomic_DNA"/>
</dbReference>
<name>A0ABW3YNU2_9ACTN</name>
<evidence type="ECO:0000256" key="1">
    <source>
        <dbReference type="SAM" id="MobiDB-lite"/>
    </source>
</evidence>
<feature type="region of interest" description="Disordered" evidence="1">
    <location>
        <begin position="1"/>
        <end position="27"/>
    </location>
</feature>
<dbReference type="RefSeq" id="WP_377577219.1">
    <property type="nucleotide sequence ID" value="NZ_JBHTMP010000071.1"/>
</dbReference>
<comment type="caution">
    <text evidence="2">The sequence shown here is derived from an EMBL/GenBank/DDBJ whole genome shotgun (WGS) entry which is preliminary data.</text>
</comment>